<dbReference type="InterPro" id="IPR000073">
    <property type="entry name" value="AB_hydrolase_1"/>
</dbReference>
<organism evidence="2 3">
    <name type="scientific">Marasmiellus scandens</name>
    <dbReference type="NCBI Taxonomy" id="2682957"/>
    <lineage>
        <taxon>Eukaryota</taxon>
        <taxon>Fungi</taxon>
        <taxon>Dikarya</taxon>
        <taxon>Basidiomycota</taxon>
        <taxon>Agaricomycotina</taxon>
        <taxon>Agaricomycetes</taxon>
        <taxon>Agaricomycetidae</taxon>
        <taxon>Agaricales</taxon>
        <taxon>Marasmiineae</taxon>
        <taxon>Omphalotaceae</taxon>
        <taxon>Marasmiellus</taxon>
    </lineage>
</organism>
<name>A0ABR1J6V5_9AGAR</name>
<dbReference type="InterPro" id="IPR029058">
    <property type="entry name" value="AB_hydrolase_fold"/>
</dbReference>
<accession>A0ABR1J6V5</accession>
<dbReference type="Proteomes" id="UP001498398">
    <property type="component" value="Unassembled WGS sequence"/>
</dbReference>
<feature type="domain" description="AB hydrolase-1" evidence="1">
    <location>
        <begin position="40"/>
        <end position="335"/>
    </location>
</feature>
<evidence type="ECO:0000313" key="2">
    <source>
        <dbReference type="EMBL" id="KAK7451309.1"/>
    </source>
</evidence>
<gene>
    <name evidence="2" type="ORF">VKT23_012651</name>
</gene>
<evidence type="ECO:0000259" key="1">
    <source>
        <dbReference type="Pfam" id="PF12697"/>
    </source>
</evidence>
<dbReference type="SUPFAM" id="SSF53474">
    <property type="entry name" value="alpha/beta-Hydrolases"/>
    <property type="match status" value="1"/>
</dbReference>
<protein>
    <recommendedName>
        <fullName evidence="1">AB hydrolase-1 domain-containing protein</fullName>
    </recommendedName>
</protein>
<sequence length="359" mass="40578">MIIDAVTYPPRDGYPLFITAKRYTLPEFDAYKEDRDALTLIFLHSTASHKESWEATLEKVFSLALRGMEEGKKKRSSEVVKIREAWCLDCPNHGASGMLNERVLQTPDYYLSFSCERYAQSVHHFLTAGPEYGAKVDFLKRNLVGIGHSLGGNAMSMLQTMAPRIPFVSIILIEPMLSPAGPKHLSGLRSILIKGAYERRDVWPDRKSALETLRKRERTKKWDERVIDAFIKHGIRPHPGSYYNESPYNGVTLACTRDQEAAMYRDPEGGTKPIESLNKVCKEIPVHLVLGGVYDFLPKRTHDALVDPKSGRRYASIAAIPESGHLVPLEVPDRLGEIIYASLEQNRKEMKGKPIKSRL</sequence>
<proteinExistence type="predicted"/>
<keyword evidence="3" id="KW-1185">Reference proteome</keyword>
<evidence type="ECO:0000313" key="3">
    <source>
        <dbReference type="Proteomes" id="UP001498398"/>
    </source>
</evidence>
<dbReference type="EMBL" id="JBANRG010000031">
    <property type="protein sequence ID" value="KAK7451309.1"/>
    <property type="molecule type" value="Genomic_DNA"/>
</dbReference>
<reference evidence="2 3" key="1">
    <citation type="submission" date="2024-01" db="EMBL/GenBank/DDBJ databases">
        <title>A draft genome for the cacao thread blight pathogen Marasmiellus scandens.</title>
        <authorList>
            <person name="Baruah I.K."/>
            <person name="Leung J."/>
            <person name="Bukari Y."/>
            <person name="Amoako-Attah I."/>
            <person name="Meinhardt L.W."/>
            <person name="Bailey B.A."/>
            <person name="Cohen S.P."/>
        </authorList>
    </citation>
    <scope>NUCLEOTIDE SEQUENCE [LARGE SCALE GENOMIC DNA]</scope>
    <source>
        <strain evidence="2 3">GH-19</strain>
    </source>
</reference>
<dbReference type="Gene3D" id="3.40.50.1820">
    <property type="entry name" value="alpha/beta hydrolase"/>
    <property type="match status" value="1"/>
</dbReference>
<comment type="caution">
    <text evidence="2">The sequence shown here is derived from an EMBL/GenBank/DDBJ whole genome shotgun (WGS) entry which is preliminary data.</text>
</comment>
<dbReference type="Pfam" id="PF12697">
    <property type="entry name" value="Abhydrolase_6"/>
    <property type="match status" value="1"/>
</dbReference>